<dbReference type="InterPro" id="IPR000408">
    <property type="entry name" value="Reg_chr_condens"/>
</dbReference>
<dbReference type="PROSITE" id="PS50012">
    <property type="entry name" value="RCC1_3"/>
    <property type="match status" value="1"/>
</dbReference>
<dbReference type="InterPro" id="IPR051210">
    <property type="entry name" value="Ub_ligase/GEF_domain"/>
</dbReference>
<dbReference type="OrthoDB" id="5370059at2759"/>
<reference evidence="4" key="1">
    <citation type="journal article" date="2021" name="Mol. Ecol. Resour.">
        <title>Apolygus lucorum genome provides insights into omnivorousness and mesophyll feeding.</title>
        <authorList>
            <person name="Liu Y."/>
            <person name="Liu H."/>
            <person name="Wang H."/>
            <person name="Huang T."/>
            <person name="Liu B."/>
            <person name="Yang B."/>
            <person name="Yin L."/>
            <person name="Li B."/>
            <person name="Zhang Y."/>
            <person name="Zhang S."/>
            <person name="Jiang F."/>
            <person name="Zhang X."/>
            <person name="Ren Y."/>
            <person name="Wang B."/>
            <person name="Wang S."/>
            <person name="Lu Y."/>
            <person name="Wu K."/>
            <person name="Fan W."/>
            <person name="Wang G."/>
        </authorList>
    </citation>
    <scope>NUCLEOTIDE SEQUENCE</scope>
    <source>
        <strain evidence="4">12Hb</strain>
    </source>
</reference>
<organism evidence="4 5">
    <name type="scientific">Apolygus lucorum</name>
    <name type="common">Small green plant bug</name>
    <name type="synonym">Lygocoris lucorum</name>
    <dbReference type="NCBI Taxonomy" id="248454"/>
    <lineage>
        <taxon>Eukaryota</taxon>
        <taxon>Metazoa</taxon>
        <taxon>Ecdysozoa</taxon>
        <taxon>Arthropoda</taxon>
        <taxon>Hexapoda</taxon>
        <taxon>Insecta</taxon>
        <taxon>Pterygota</taxon>
        <taxon>Neoptera</taxon>
        <taxon>Paraneoptera</taxon>
        <taxon>Hemiptera</taxon>
        <taxon>Heteroptera</taxon>
        <taxon>Panheteroptera</taxon>
        <taxon>Cimicomorpha</taxon>
        <taxon>Miridae</taxon>
        <taxon>Mirini</taxon>
        <taxon>Apolygus</taxon>
    </lineage>
</organism>
<keyword evidence="5" id="KW-1185">Reference proteome</keyword>
<gene>
    <name evidence="4" type="ORF">GE061_018052</name>
</gene>
<dbReference type="InterPro" id="IPR009091">
    <property type="entry name" value="RCC1/BLIP-II"/>
</dbReference>
<dbReference type="Pfam" id="PF13540">
    <property type="entry name" value="RCC1_2"/>
    <property type="match status" value="1"/>
</dbReference>
<dbReference type="SUPFAM" id="SSF50985">
    <property type="entry name" value="RCC1/BLIP-II"/>
    <property type="match status" value="1"/>
</dbReference>
<feature type="chain" id="PRO_5035804301" evidence="3">
    <location>
        <begin position="23"/>
        <end position="579"/>
    </location>
</feature>
<evidence type="ECO:0000256" key="3">
    <source>
        <dbReference type="SAM" id="SignalP"/>
    </source>
</evidence>
<protein>
    <submittedName>
        <fullName evidence="4">Uncharacterized protein</fullName>
    </submittedName>
</protein>
<dbReference type="AlphaFoldDB" id="A0A8S9XFG0"/>
<evidence type="ECO:0000256" key="1">
    <source>
        <dbReference type="ARBA" id="ARBA00022737"/>
    </source>
</evidence>
<evidence type="ECO:0000313" key="4">
    <source>
        <dbReference type="EMBL" id="KAF6206816.1"/>
    </source>
</evidence>
<dbReference type="Proteomes" id="UP000466442">
    <property type="component" value="Unassembled WGS sequence"/>
</dbReference>
<dbReference type="EMBL" id="WIXP02000008">
    <property type="protein sequence ID" value="KAF6206816.1"/>
    <property type="molecule type" value="Genomic_DNA"/>
</dbReference>
<evidence type="ECO:0000313" key="5">
    <source>
        <dbReference type="Proteomes" id="UP000466442"/>
    </source>
</evidence>
<dbReference type="PANTHER" id="PTHR22870:SF408">
    <property type="entry name" value="OS09G0560450 PROTEIN"/>
    <property type="match status" value="1"/>
</dbReference>
<accession>A0A8S9XFG0</accession>
<dbReference type="Gene3D" id="2.130.10.30">
    <property type="entry name" value="Regulator of chromosome condensation 1/beta-lactamase-inhibitor protein II"/>
    <property type="match status" value="2"/>
</dbReference>
<dbReference type="PANTHER" id="PTHR22870">
    <property type="entry name" value="REGULATOR OF CHROMOSOME CONDENSATION"/>
    <property type="match status" value="1"/>
</dbReference>
<sequence length="579" mass="64569">MVVSTWFLSVLCLSTILSIISARSSTHQLLLTTALSRLSSSLSNRVTPYCCPVLSKTALSRLSSSLSNRVTPYCCPVLSKTVLSRLSSSRSNGVTPYCCTILSKVPSHRPFLCPHANYKSAAMTDSTSVHYNISLNLLRRWDIFSKMEEDDMAGIKAFHSFETPSYRGCVGGKGIFVITSHDEVYGMGHNCAFINILGFHKADPDYREEDVSTMCKITTLSNKKIQQISIGGLIGAALSSSGTLYWWGNCYNRGNGDLMTPHIPRTGRRRYLRVSCGHRLMSALTLSGSVYVWGQVVNNETKFLEGERIIVGSSITDISCGLHHLAILDVDGFVYTWGRGDEGQRGLANYNHSDQYRLTKITEEPCMSVKCGPYSTFCISGFHELLACGSNRNLHLGIYKPHPVCTLTRIYLDGAVTDVTVVGLSDHTVLMSAHTSDGDFYTWGSPHEPYPELAEAGSFMEVFTGWNLTPALTHIRSGQPTNLSLRNRPEESDVMSDVLVYIYLRDRPDMYNEATKFLWRSKSRNLPYLATRLTSEESGRTFVLQKFLQDVSTKHQCHPEAEDDECCGWQYLGGYSFYV</sequence>
<evidence type="ECO:0000256" key="2">
    <source>
        <dbReference type="PROSITE-ProRule" id="PRU00235"/>
    </source>
</evidence>
<comment type="caution">
    <text evidence="4">The sequence shown here is derived from an EMBL/GenBank/DDBJ whole genome shotgun (WGS) entry which is preliminary data.</text>
</comment>
<proteinExistence type="predicted"/>
<feature type="repeat" description="RCC1" evidence="2">
    <location>
        <begin position="332"/>
        <end position="382"/>
    </location>
</feature>
<keyword evidence="1" id="KW-0677">Repeat</keyword>
<name>A0A8S9XFG0_APOLU</name>
<feature type="signal peptide" evidence="3">
    <location>
        <begin position="1"/>
        <end position="22"/>
    </location>
</feature>
<keyword evidence="3" id="KW-0732">Signal</keyword>